<dbReference type="RefSeq" id="WP_311363328.1">
    <property type="nucleotide sequence ID" value="NZ_JAVRIC010000001.1"/>
</dbReference>
<feature type="binding site" evidence="9">
    <location>
        <position position="90"/>
    </location>
    <ligand>
        <name>Mg(2+)</name>
        <dbReference type="ChEBI" id="CHEBI:18420"/>
        <label>2</label>
    </ligand>
</feature>
<comment type="function">
    <text evidence="9">Converts adenosine-3',5'-bisphosphate (PAP) to AMP.</text>
</comment>
<dbReference type="CDD" id="cd01638">
    <property type="entry name" value="CysQ"/>
    <property type="match status" value="1"/>
</dbReference>
<gene>
    <name evidence="9 10" type="primary">cysQ</name>
    <name evidence="10" type="ORF">RM530_00955</name>
</gene>
<sequence>MPDPSLLETVEAIALNAGEAILRVYGSDFDVQEKADDSPVTQADLAAHRIIERRLSALTPEYPVLSEEGHHAGFEERAGWHRYWLVDPLDGTREFVRRNGEFSVNIALIEDDRPILGVVYAPTSGKIYSARRGHSAHRTDASGRVPIRTRTVPGTPSIFVSRSHQDTQLQTMMKRLPEHHALSRGSSLKFCAIAEGEADLYPRTGPTSEWDTAAGQCVLEAAGGAVLQLPELTPLRYNQKASLINPGFVVVGDTTFGWPERLRGG</sequence>
<evidence type="ECO:0000256" key="2">
    <source>
        <dbReference type="ARBA" id="ARBA00005289"/>
    </source>
</evidence>
<keyword evidence="8 9" id="KW-0472">Membrane</keyword>
<dbReference type="PANTHER" id="PTHR43028:SF5">
    <property type="entry name" value="3'(2'),5'-BISPHOSPHATE NUCLEOTIDASE 1"/>
    <property type="match status" value="1"/>
</dbReference>
<dbReference type="PROSITE" id="PS00630">
    <property type="entry name" value="IMP_2"/>
    <property type="match status" value="1"/>
</dbReference>
<comment type="catalytic activity">
    <reaction evidence="1 9">
        <text>adenosine 3',5'-bisphosphate + H2O = AMP + phosphate</text>
        <dbReference type="Rhea" id="RHEA:10040"/>
        <dbReference type="ChEBI" id="CHEBI:15377"/>
        <dbReference type="ChEBI" id="CHEBI:43474"/>
        <dbReference type="ChEBI" id="CHEBI:58343"/>
        <dbReference type="ChEBI" id="CHEBI:456215"/>
        <dbReference type="EC" id="3.1.3.7"/>
    </reaction>
</comment>
<dbReference type="HAMAP" id="MF_02095">
    <property type="entry name" value="CysQ"/>
    <property type="match status" value="1"/>
</dbReference>
<evidence type="ECO:0000256" key="8">
    <source>
        <dbReference type="ARBA" id="ARBA00023136"/>
    </source>
</evidence>
<dbReference type="EMBL" id="JAVRIC010000001">
    <property type="protein sequence ID" value="MDT0495936.1"/>
    <property type="molecule type" value="Genomic_DNA"/>
</dbReference>
<keyword evidence="11" id="KW-1185">Reference proteome</keyword>
<dbReference type="Proteomes" id="UP001254608">
    <property type="component" value="Unassembled WGS sequence"/>
</dbReference>
<dbReference type="PRINTS" id="PR00377">
    <property type="entry name" value="IMPHPHTASES"/>
</dbReference>
<dbReference type="InterPro" id="IPR000760">
    <property type="entry name" value="Inositol_monophosphatase-like"/>
</dbReference>
<feature type="binding site" evidence="9">
    <location>
        <position position="211"/>
    </location>
    <ligand>
        <name>Mg(2+)</name>
        <dbReference type="ChEBI" id="CHEBI:18420"/>
        <label>2</label>
    </ligand>
</feature>
<dbReference type="InterPro" id="IPR020583">
    <property type="entry name" value="Inositol_monoP_metal-BS"/>
</dbReference>
<dbReference type="InterPro" id="IPR006240">
    <property type="entry name" value="CysQ"/>
</dbReference>
<dbReference type="NCBIfam" id="TIGR01331">
    <property type="entry name" value="bisphos_cysQ"/>
    <property type="match status" value="1"/>
</dbReference>
<dbReference type="Pfam" id="PF00459">
    <property type="entry name" value="Inositol_P"/>
    <property type="match status" value="1"/>
</dbReference>
<comment type="cofactor">
    <cofactor evidence="9">
        <name>Mg(2+)</name>
        <dbReference type="ChEBI" id="CHEBI:18420"/>
    </cofactor>
</comment>
<keyword evidence="7 9" id="KW-0460">Magnesium</keyword>
<feature type="binding site" evidence="9">
    <location>
        <position position="87"/>
    </location>
    <ligand>
        <name>Mg(2+)</name>
        <dbReference type="ChEBI" id="CHEBI:18420"/>
        <label>2</label>
    </ligand>
</feature>
<feature type="binding site" evidence="9">
    <location>
        <position position="67"/>
    </location>
    <ligand>
        <name>substrate</name>
    </ligand>
</feature>
<dbReference type="PANTHER" id="PTHR43028">
    <property type="entry name" value="3'(2'),5'-BISPHOSPHATE NUCLEOTIDASE 1"/>
    <property type="match status" value="1"/>
</dbReference>
<dbReference type="EC" id="3.1.3.7" evidence="9"/>
<dbReference type="GO" id="GO:0008441">
    <property type="term" value="F:3'(2'),5'-bisphosphate nucleotidase activity"/>
    <property type="evidence" value="ECO:0007669"/>
    <property type="project" value="UniProtKB-EC"/>
</dbReference>
<evidence type="ECO:0000313" key="10">
    <source>
        <dbReference type="EMBL" id="MDT0495936.1"/>
    </source>
</evidence>
<proteinExistence type="inferred from homology"/>
<evidence type="ECO:0000256" key="9">
    <source>
        <dbReference type="HAMAP-Rule" id="MF_02095"/>
    </source>
</evidence>
<dbReference type="Gene3D" id="3.30.540.10">
    <property type="entry name" value="Fructose-1,6-Bisphosphatase, subunit A, domain 1"/>
    <property type="match status" value="1"/>
</dbReference>
<feature type="binding site" evidence="9">
    <location>
        <position position="87"/>
    </location>
    <ligand>
        <name>Mg(2+)</name>
        <dbReference type="ChEBI" id="CHEBI:18420"/>
        <label>1</label>
    </ligand>
</feature>
<comment type="similarity">
    <text evidence="2 9">Belongs to the inositol monophosphatase superfamily. CysQ family.</text>
</comment>
<evidence type="ECO:0000256" key="4">
    <source>
        <dbReference type="ARBA" id="ARBA00022519"/>
    </source>
</evidence>
<keyword evidence="3 9" id="KW-1003">Cell membrane</keyword>
<accession>A0ABU2WDI6</accession>
<comment type="caution">
    <text evidence="10">The sequence shown here is derived from an EMBL/GenBank/DDBJ whole genome shotgun (WGS) entry which is preliminary data.</text>
</comment>
<evidence type="ECO:0000256" key="7">
    <source>
        <dbReference type="ARBA" id="ARBA00022842"/>
    </source>
</evidence>
<protein>
    <recommendedName>
        <fullName evidence="9">3'(2'),5'-bisphosphate nucleotidase CysQ</fullName>
        <ecNumber evidence="9">3.1.3.7</ecNumber>
    </recommendedName>
    <alternativeName>
        <fullName evidence="9">3'(2'),5-bisphosphonucleoside 3'(2')-phosphohydrolase</fullName>
    </alternativeName>
    <alternativeName>
        <fullName evidence="9">3'-phosphoadenosine 5'-phosphate phosphatase</fullName>
        <shortName evidence="9">PAP phosphatase</shortName>
    </alternativeName>
</protein>
<keyword evidence="5 9" id="KW-0479">Metal-binding</keyword>
<dbReference type="PROSITE" id="PS00629">
    <property type="entry name" value="IMP_1"/>
    <property type="match status" value="1"/>
</dbReference>
<reference evidence="10 11" key="1">
    <citation type="submission" date="2023-09" db="EMBL/GenBank/DDBJ databases">
        <authorList>
            <person name="Rey-Velasco X."/>
        </authorList>
    </citation>
    <scope>NUCLEOTIDE SEQUENCE [LARGE SCALE GENOMIC DNA]</scope>
    <source>
        <strain evidence="10 11">W345</strain>
    </source>
</reference>
<feature type="binding site" evidence="9">
    <location>
        <position position="89"/>
    </location>
    <ligand>
        <name>Mg(2+)</name>
        <dbReference type="ChEBI" id="CHEBI:18420"/>
        <label>1</label>
    </ligand>
</feature>
<feature type="binding site" evidence="9">
    <location>
        <position position="67"/>
    </location>
    <ligand>
        <name>Mg(2+)</name>
        <dbReference type="ChEBI" id="CHEBI:18420"/>
        <label>1</label>
    </ligand>
</feature>
<feature type="binding site" evidence="9">
    <location>
        <begin position="89"/>
        <end position="92"/>
    </location>
    <ligand>
        <name>substrate</name>
    </ligand>
</feature>
<comment type="subcellular location">
    <subcellularLocation>
        <location evidence="9">Cell inner membrane</location>
        <topology evidence="9">Peripheral membrane protein</topology>
        <orientation evidence="9">Cytoplasmic side</orientation>
    </subcellularLocation>
</comment>
<keyword evidence="6 9" id="KW-0378">Hydrolase</keyword>
<evidence type="ECO:0000256" key="5">
    <source>
        <dbReference type="ARBA" id="ARBA00022723"/>
    </source>
</evidence>
<organism evidence="10 11">
    <name type="scientific">Banduia mediterranea</name>
    <dbReference type="NCBI Taxonomy" id="3075609"/>
    <lineage>
        <taxon>Bacteria</taxon>
        <taxon>Pseudomonadati</taxon>
        <taxon>Pseudomonadota</taxon>
        <taxon>Gammaproteobacteria</taxon>
        <taxon>Nevskiales</taxon>
        <taxon>Algiphilaceae</taxon>
        <taxon>Banduia</taxon>
    </lineage>
</organism>
<evidence type="ECO:0000256" key="6">
    <source>
        <dbReference type="ARBA" id="ARBA00022801"/>
    </source>
</evidence>
<dbReference type="SUPFAM" id="SSF56655">
    <property type="entry name" value="Carbohydrate phosphatase"/>
    <property type="match status" value="1"/>
</dbReference>
<evidence type="ECO:0000256" key="3">
    <source>
        <dbReference type="ARBA" id="ARBA00022475"/>
    </source>
</evidence>
<evidence type="ECO:0000256" key="1">
    <source>
        <dbReference type="ARBA" id="ARBA00001625"/>
    </source>
</evidence>
<name>A0ABU2WDI6_9GAMM</name>
<dbReference type="InterPro" id="IPR050725">
    <property type="entry name" value="CysQ/Inositol_MonoPase"/>
</dbReference>
<dbReference type="Gene3D" id="3.40.190.80">
    <property type="match status" value="1"/>
</dbReference>
<dbReference type="InterPro" id="IPR020550">
    <property type="entry name" value="Inositol_monophosphatase_CS"/>
</dbReference>
<keyword evidence="4 9" id="KW-0997">Cell inner membrane</keyword>
<feature type="binding site" evidence="9">
    <location>
        <position position="211"/>
    </location>
    <ligand>
        <name>substrate</name>
    </ligand>
</feature>
<evidence type="ECO:0000313" key="11">
    <source>
        <dbReference type="Proteomes" id="UP001254608"/>
    </source>
</evidence>